<comment type="caution">
    <text evidence="4">The sequence shown here is derived from an EMBL/GenBank/DDBJ whole genome shotgun (WGS) entry which is preliminary data.</text>
</comment>
<evidence type="ECO:0000313" key="5">
    <source>
        <dbReference type="Proteomes" id="UP000266841"/>
    </source>
</evidence>
<evidence type="ECO:0000256" key="1">
    <source>
        <dbReference type="SAM" id="MobiDB-lite"/>
    </source>
</evidence>
<dbReference type="CDD" id="cd00085">
    <property type="entry name" value="HNHc"/>
    <property type="match status" value="1"/>
</dbReference>
<dbReference type="AlphaFoldDB" id="K0R779"/>
<dbReference type="Gene3D" id="1.10.30.50">
    <property type="match status" value="1"/>
</dbReference>
<keyword evidence="5" id="KW-1185">Reference proteome</keyword>
<dbReference type="PANTHER" id="PTHR33877">
    <property type="entry name" value="SLL1193 PROTEIN"/>
    <property type="match status" value="1"/>
</dbReference>
<dbReference type="EMBL" id="AGNL01045515">
    <property type="protein sequence ID" value="EJK48710.1"/>
    <property type="molecule type" value="Genomic_DNA"/>
</dbReference>
<feature type="domain" description="HNH nuclease" evidence="3">
    <location>
        <begin position="274"/>
        <end position="327"/>
    </location>
</feature>
<feature type="region of interest" description="Disordered" evidence="1">
    <location>
        <begin position="91"/>
        <end position="126"/>
    </location>
</feature>
<dbReference type="SMART" id="SM00507">
    <property type="entry name" value="HNHc"/>
    <property type="match status" value="1"/>
</dbReference>
<dbReference type="Pfam" id="PF14279">
    <property type="entry name" value="HNH_5"/>
    <property type="match status" value="1"/>
</dbReference>
<dbReference type="eggNOG" id="ENOG502QQI3">
    <property type="taxonomic scope" value="Eukaryota"/>
</dbReference>
<evidence type="ECO:0000259" key="3">
    <source>
        <dbReference type="SMART" id="SM00507"/>
    </source>
</evidence>
<proteinExistence type="predicted"/>
<dbReference type="InterPro" id="IPR003615">
    <property type="entry name" value="HNH_nuc"/>
</dbReference>
<evidence type="ECO:0000256" key="2">
    <source>
        <dbReference type="SAM" id="SignalP"/>
    </source>
</evidence>
<protein>
    <recommendedName>
        <fullName evidence="3">HNH nuclease domain-containing protein</fullName>
    </recommendedName>
</protein>
<dbReference type="Proteomes" id="UP000266841">
    <property type="component" value="Unassembled WGS sequence"/>
</dbReference>
<keyword evidence="2" id="KW-0732">Signal</keyword>
<feature type="chain" id="PRO_5003836122" description="HNH nuclease domain-containing protein" evidence="2">
    <location>
        <begin position="18"/>
        <end position="389"/>
    </location>
</feature>
<reference evidence="4 5" key="1">
    <citation type="journal article" date="2012" name="Genome Biol.">
        <title>Genome and low-iron response of an oceanic diatom adapted to chronic iron limitation.</title>
        <authorList>
            <person name="Lommer M."/>
            <person name="Specht M."/>
            <person name="Roy A.S."/>
            <person name="Kraemer L."/>
            <person name="Andreson R."/>
            <person name="Gutowska M.A."/>
            <person name="Wolf J."/>
            <person name="Bergner S.V."/>
            <person name="Schilhabel M.B."/>
            <person name="Klostermeier U.C."/>
            <person name="Beiko R.G."/>
            <person name="Rosenstiel P."/>
            <person name="Hippler M."/>
            <person name="Laroche J."/>
        </authorList>
    </citation>
    <scope>NUCLEOTIDE SEQUENCE [LARGE SCALE GENOMIC DNA]</scope>
    <source>
        <strain evidence="4 5">CCMP1005</strain>
    </source>
</reference>
<dbReference type="PANTHER" id="PTHR33877:SF2">
    <property type="entry name" value="OS07G0170200 PROTEIN"/>
    <property type="match status" value="1"/>
</dbReference>
<dbReference type="OrthoDB" id="2127950at2759"/>
<sequence length="389" mass="42448">MRFPYLSWLAVLSVADATFVGNAGNAMRIRGKSAGLLALAVSCKDGKSVMQHAINGHRSHSAPWSSSHSLLGAPWIVESTVLKYKSGREGEDAAVFTPPKRPRGSSASKAKRKAKKKRATLLGSPTNGSRSYQVYAKARGPVDRDELARHLQSVFSDLREFGGDGGDDDIILTDSGSDGGVSSMTSASTKQLSSLKNLDRHPALVLNADYQPLRMLPLSKLRWQETVKAVLSGKAVVVDVYPNVYVRSVGLDMPVPSVIALREYAPTGKARPAFTRRNVFLRDGYRCQYCGQLFRTSDLSLDHVQPRCLGGKLNWENAVTCCKKCNGRKGSLRPNQLHTVGMKLLSTPRCPSQFELLSEASKFVPRRVHPTWAPFLGSSDAEDMESANS</sequence>
<organism evidence="4 5">
    <name type="scientific">Thalassiosira oceanica</name>
    <name type="common">Marine diatom</name>
    <dbReference type="NCBI Taxonomy" id="159749"/>
    <lineage>
        <taxon>Eukaryota</taxon>
        <taxon>Sar</taxon>
        <taxon>Stramenopiles</taxon>
        <taxon>Ochrophyta</taxon>
        <taxon>Bacillariophyta</taxon>
        <taxon>Coscinodiscophyceae</taxon>
        <taxon>Thalassiosirophycidae</taxon>
        <taxon>Thalassiosirales</taxon>
        <taxon>Thalassiosiraceae</taxon>
        <taxon>Thalassiosira</taxon>
    </lineage>
</organism>
<feature type="signal peptide" evidence="2">
    <location>
        <begin position="1"/>
        <end position="17"/>
    </location>
</feature>
<gene>
    <name evidence="4" type="ORF">THAOC_32472</name>
</gene>
<dbReference type="InterPro" id="IPR052892">
    <property type="entry name" value="NA-targeting_endonuclease"/>
</dbReference>
<feature type="compositionally biased region" description="Basic residues" evidence="1">
    <location>
        <begin position="109"/>
        <end position="119"/>
    </location>
</feature>
<name>K0R779_THAOC</name>
<dbReference type="InterPro" id="IPR029471">
    <property type="entry name" value="HNH_5"/>
</dbReference>
<evidence type="ECO:0000313" key="4">
    <source>
        <dbReference type="EMBL" id="EJK48710.1"/>
    </source>
</evidence>
<accession>K0R779</accession>